<evidence type="ECO:0000313" key="1">
    <source>
        <dbReference type="EMBL" id="ALA59328.1"/>
    </source>
</evidence>
<sequence length="55" mass="6207">MIGNPDPLPLLSVLFLLTIDHWTEPARFQINPGMDAPVILCFNLSRSLLGSRRPY</sequence>
<dbReference type="STRING" id="42253.NITMOv2_2922"/>
<evidence type="ECO:0000313" key="2">
    <source>
        <dbReference type="Proteomes" id="UP000069205"/>
    </source>
</evidence>
<dbReference type="AlphaFoldDB" id="A0A0K2GEF0"/>
<gene>
    <name evidence="1" type="ORF">NITMOv2_2922</name>
</gene>
<dbReference type="Proteomes" id="UP000069205">
    <property type="component" value="Chromosome"/>
</dbReference>
<dbReference type="PATRIC" id="fig|42253.5.peg.2892"/>
<protein>
    <submittedName>
        <fullName evidence="1">Uncharacterized protein</fullName>
    </submittedName>
</protein>
<proteinExistence type="predicted"/>
<reference evidence="1 2" key="1">
    <citation type="journal article" date="2015" name="Proc. Natl. Acad. Sci. U.S.A.">
        <title>Expanded metabolic versatility of ubiquitous nitrite-oxidizing bacteria from the genus Nitrospira.</title>
        <authorList>
            <person name="Koch H."/>
            <person name="Lucker S."/>
            <person name="Albertsen M."/>
            <person name="Kitzinger K."/>
            <person name="Herbold C."/>
            <person name="Spieck E."/>
            <person name="Nielsen P.H."/>
            <person name="Wagner M."/>
            <person name="Daims H."/>
        </authorList>
    </citation>
    <scope>NUCLEOTIDE SEQUENCE [LARGE SCALE GENOMIC DNA]</scope>
    <source>
        <strain evidence="1 2">NSP M-1</strain>
    </source>
</reference>
<keyword evidence="2" id="KW-1185">Reference proteome</keyword>
<dbReference type="EMBL" id="CP011801">
    <property type="protein sequence ID" value="ALA59328.1"/>
    <property type="molecule type" value="Genomic_DNA"/>
</dbReference>
<dbReference type="KEGG" id="nmv:NITMOv2_2922"/>
<name>A0A0K2GEF0_NITMO</name>
<organism evidence="1 2">
    <name type="scientific">Nitrospira moscoviensis</name>
    <dbReference type="NCBI Taxonomy" id="42253"/>
    <lineage>
        <taxon>Bacteria</taxon>
        <taxon>Pseudomonadati</taxon>
        <taxon>Nitrospirota</taxon>
        <taxon>Nitrospiria</taxon>
        <taxon>Nitrospirales</taxon>
        <taxon>Nitrospiraceae</taxon>
        <taxon>Nitrospira</taxon>
    </lineage>
</organism>
<accession>A0A0K2GEF0</accession>